<dbReference type="InterPro" id="IPR050180">
    <property type="entry name" value="RNR_Ribonuclease"/>
</dbReference>
<evidence type="ECO:0000256" key="1">
    <source>
        <dbReference type="ARBA" id="ARBA00001849"/>
    </source>
</evidence>
<dbReference type="InterPro" id="IPR003029">
    <property type="entry name" value="S1_domain"/>
</dbReference>
<keyword evidence="5 7" id="KW-0269">Exonuclease</keyword>
<keyword evidence="11" id="KW-1185">Reference proteome</keyword>
<dbReference type="PROSITE" id="PS50126">
    <property type="entry name" value="S1"/>
    <property type="match status" value="1"/>
</dbReference>
<dbReference type="GO" id="GO:0008859">
    <property type="term" value="F:exoribonuclease II activity"/>
    <property type="evidence" value="ECO:0007669"/>
    <property type="project" value="UniProtKB-EC"/>
</dbReference>
<dbReference type="PANTHER" id="PTHR23355:SF9">
    <property type="entry name" value="DIS3-LIKE EXONUCLEASE 2"/>
    <property type="match status" value="1"/>
</dbReference>
<dbReference type="InterPro" id="IPR011805">
    <property type="entry name" value="RNase_R"/>
</dbReference>
<evidence type="ECO:0000256" key="8">
    <source>
        <dbReference type="SAM" id="MobiDB-lite"/>
    </source>
</evidence>
<name>A0ABV9F598_9SPHN</name>
<feature type="compositionally biased region" description="Basic residues" evidence="8">
    <location>
        <begin position="770"/>
        <end position="779"/>
    </location>
</feature>
<dbReference type="CDD" id="cd04471">
    <property type="entry name" value="S1_RNase_R"/>
    <property type="match status" value="1"/>
</dbReference>
<dbReference type="RefSeq" id="WP_380806947.1">
    <property type="nucleotide sequence ID" value="NZ_JBHSFZ010000064.1"/>
</dbReference>
<evidence type="ECO:0000259" key="9">
    <source>
        <dbReference type="PROSITE" id="PS50126"/>
    </source>
</evidence>
<evidence type="ECO:0000313" key="10">
    <source>
        <dbReference type="EMBL" id="MFC4596170.1"/>
    </source>
</evidence>
<dbReference type="Pfam" id="PF00575">
    <property type="entry name" value="S1"/>
    <property type="match status" value="1"/>
</dbReference>
<dbReference type="Proteomes" id="UP001595957">
    <property type="component" value="Unassembled WGS sequence"/>
</dbReference>
<dbReference type="EC" id="3.1.13.1" evidence="7"/>
<dbReference type="InterPro" id="IPR001900">
    <property type="entry name" value="RNase_II/R"/>
</dbReference>
<feature type="domain" description="S1 motif" evidence="9">
    <location>
        <begin position="660"/>
        <end position="741"/>
    </location>
</feature>
<evidence type="ECO:0000256" key="5">
    <source>
        <dbReference type="ARBA" id="ARBA00022839"/>
    </source>
</evidence>
<dbReference type="Pfam" id="PF00773">
    <property type="entry name" value="RNB"/>
    <property type="match status" value="1"/>
</dbReference>
<comment type="similarity">
    <text evidence="7">Belongs to the RNR ribonuclease family. RNase R subfamily.</text>
</comment>
<sequence length="779" mass="85513">MVSTQKQKKSDKVRPAGFPTRDQVMDFITSSDQPAGKREIARAFGLKGQEKIALKALLKDMADEGLIDLGPARAFHKMGGVPKVTVLRIVDVDDTTLIATPERWEAEGQPAPRLRVVERGKRGALTIGDRILARTEEAGRGWVAHPMKKLAKASEELLGVVEAGEGGKLWLRPVDKRIRKDTPISDAGNANPGDLVLAEPVGRPPRISARITDILGDPFAPRSFSLIAIHKHGIPHVFPEKVEDEALAAAKIALHEDKREDLRHLPIVAIDPVDARDHDDAVWAAPDEDPANPGGYRAIVAIADVSYYVRPGSALDKEARKRGNSVYFPDLVVPMLPHQLSSDMCSLRAGQDRAAMACHLVVDASGKVTSWRFTRAIIRVAAVLAYEDAQAAIDGEKPLSFRGGVGVGESPAADLLESALKPLWACWKLLRKARDKRDPLALDLPERRVVLDDNGKIVSVAVRERLDAHMLIEDYMIAANVAAAKALEAKKAPVMYRVHEPPSREKLVALKDYLATFDIEFALGQVIKPSTFNRLIDRIGEAEEKPQIMEQILRSQTQAYYAPQNMGHFGLALGSYAHFTSPIRRYADLLVHRALVGAYGLELPAPKGGVLPDRTSLSGDDYENMGRVGEMISQHERRAMEAERETIDRYVAAYLAAHVGELVNARITGVQNFGFFATVEGLGGDGLVPVSTMGDERFFFDEAGRALEGVQSGDRYTVGQHLQLRLAEADPINGSLRFELPDAPPQRPSFKKDRMRPGAKRGRPANIRHIGSKRGRHGR</sequence>
<evidence type="ECO:0000256" key="4">
    <source>
        <dbReference type="ARBA" id="ARBA00022801"/>
    </source>
</evidence>
<organism evidence="10 11">
    <name type="scientific">Sphingobium tyrosinilyticum</name>
    <dbReference type="NCBI Taxonomy" id="2715436"/>
    <lineage>
        <taxon>Bacteria</taxon>
        <taxon>Pseudomonadati</taxon>
        <taxon>Pseudomonadota</taxon>
        <taxon>Alphaproteobacteria</taxon>
        <taxon>Sphingomonadales</taxon>
        <taxon>Sphingomonadaceae</taxon>
        <taxon>Sphingobium</taxon>
    </lineage>
</organism>
<evidence type="ECO:0000313" key="11">
    <source>
        <dbReference type="Proteomes" id="UP001595957"/>
    </source>
</evidence>
<dbReference type="InterPro" id="IPR012340">
    <property type="entry name" value="NA-bd_OB-fold"/>
</dbReference>
<accession>A0ABV9F598</accession>
<dbReference type="Pfam" id="PF17876">
    <property type="entry name" value="CSD2"/>
    <property type="match status" value="1"/>
</dbReference>
<keyword evidence="6 7" id="KW-0694">RNA-binding</keyword>
<keyword evidence="4 7" id="KW-0378">Hydrolase</keyword>
<dbReference type="SMART" id="SM00955">
    <property type="entry name" value="RNB"/>
    <property type="match status" value="1"/>
</dbReference>
<dbReference type="NCBIfam" id="TIGR00358">
    <property type="entry name" value="3_prime_RNase"/>
    <property type="match status" value="1"/>
</dbReference>
<dbReference type="InterPro" id="IPR004476">
    <property type="entry name" value="RNase_II/RNase_R"/>
</dbReference>
<feature type="region of interest" description="Disordered" evidence="8">
    <location>
        <begin position="739"/>
        <end position="779"/>
    </location>
</feature>
<dbReference type="NCBIfam" id="TIGR02063">
    <property type="entry name" value="RNase_R"/>
    <property type="match status" value="1"/>
</dbReference>
<evidence type="ECO:0000256" key="3">
    <source>
        <dbReference type="ARBA" id="ARBA00022722"/>
    </source>
</evidence>
<dbReference type="SMART" id="SM00316">
    <property type="entry name" value="S1"/>
    <property type="match status" value="1"/>
</dbReference>
<dbReference type="HAMAP" id="MF_01895">
    <property type="entry name" value="RNase_R"/>
    <property type="match status" value="1"/>
</dbReference>
<evidence type="ECO:0000256" key="6">
    <source>
        <dbReference type="ARBA" id="ARBA00022884"/>
    </source>
</evidence>
<dbReference type="InterPro" id="IPR022966">
    <property type="entry name" value="RNase_II/R_CS"/>
</dbReference>
<evidence type="ECO:0000256" key="7">
    <source>
        <dbReference type="HAMAP-Rule" id="MF_01895"/>
    </source>
</evidence>
<proteinExistence type="inferred from homology"/>
<gene>
    <name evidence="7 10" type="primary">rnr</name>
    <name evidence="10" type="ORF">ACFO3E_18640</name>
</gene>
<dbReference type="PROSITE" id="PS01175">
    <property type="entry name" value="RIBONUCLEASE_II"/>
    <property type="match status" value="1"/>
</dbReference>
<dbReference type="Gene3D" id="2.40.50.140">
    <property type="entry name" value="Nucleic acid-binding proteins"/>
    <property type="match status" value="1"/>
</dbReference>
<comment type="function">
    <text evidence="7">3'-5' exoribonuclease that releases 5'-nucleoside monophosphates and is involved in maturation of structured RNAs.</text>
</comment>
<dbReference type="PANTHER" id="PTHR23355">
    <property type="entry name" value="RIBONUCLEASE"/>
    <property type="match status" value="1"/>
</dbReference>
<comment type="subcellular location">
    <subcellularLocation>
        <location evidence="7">Cytoplasm</location>
    </subcellularLocation>
</comment>
<dbReference type="EMBL" id="JBHSFZ010000064">
    <property type="protein sequence ID" value="MFC4596170.1"/>
    <property type="molecule type" value="Genomic_DNA"/>
</dbReference>
<reference evidence="11" key="1">
    <citation type="journal article" date="2019" name="Int. J. Syst. Evol. Microbiol.">
        <title>The Global Catalogue of Microorganisms (GCM) 10K type strain sequencing project: providing services to taxonomists for standard genome sequencing and annotation.</title>
        <authorList>
            <consortium name="The Broad Institute Genomics Platform"/>
            <consortium name="The Broad Institute Genome Sequencing Center for Infectious Disease"/>
            <person name="Wu L."/>
            <person name="Ma J."/>
        </authorList>
    </citation>
    <scope>NUCLEOTIDE SEQUENCE [LARGE SCALE GENOMIC DNA]</scope>
    <source>
        <strain evidence="11">NBRC 103632</strain>
    </source>
</reference>
<comment type="catalytic activity">
    <reaction evidence="1 7">
        <text>Exonucleolytic cleavage in the 3'- to 5'-direction to yield nucleoside 5'-phosphates.</text>
        <dbReference type="EC" id="3.1.13.1"/>
    </reaction>
</comment>
<keyword evidence="2 7" id="KW-0963">Cytoplasm</keyword>
<comment type="caution">
    <text evidence="10">The sequence shown here is derived from an EMBL/GenBank/DDBJ whole genome shotgun (WGS) entry which is preliminary data.</text>
</comment>
<keyword evidence="3 7" id="KW-0540">Nuclease</keyword>
<dbReference type="SUPFAM" id="SSF50249">
    <property type="entry name" value="Nucleic acid-binding proteins"/>
    <property type="match status" value="2"/>
</dbReference>
<dbReference type="InterPro" id="IPR040476">
    <property type="entry name" value="CSD2"/>
</dbReference>
<protein>
    <recommendedName>
        <fullName evidence="7">Ribonuclease R</fullName>
        <shortName evidence="7">RNase R</shortName>
        <ecNumber evidence="7">3.1.13.1</ecNumber>
    </recommendedName>
</protein>
<evidence type="ECO:0000256" key="2">
    <source>
        <dbReference type="ARBA" id="ARBA00022490"/>
    </source>
</evidence>